<dbReference type="GO" id="GO:0003677">
    <property type="term" value="F:DNA binding"/>
    <property type="evidence" value="ECO:0007669"/>
    <property type="project" value="InterPro"/>
</dbReference>
<dbReference type="CDD" id="cd03221">
    <property type="entry name" value="ABCF_EF-3"/>
    <property type="match status" value="2"/>
</dbReference>
<dbReference type="Pfam" id="PF16326">
    <property type="entry name" value="ABC_tran_CTD"/>
    <property type="match status" value="1"/>
</dbReference>
<dbReference type="InterPro" id="IPR003439">
    <property type="entry name" value="ABC_transporter-like_ATP-bd"/>
</dbReference>
<feature type="domain" description="ABC transporter" evidence="5">
    <location>
        <begin position="4"/>
        <end position="254"/>
    </location>
</feature>
<dbReference type="Proteomes" id="UP000262195">
    <property type="component" value="Unassembled WGS sequence"/>
</dbReference>
<comment type="caution">
    <text evidence="6">The sequence shown here is derived from an EMBL/GenBank/DDBJ whole genome shotgun (WGS) entry which is preliminary data.</text>
</comment>
<dbReference type="PROSITE" id="PS50893">
    <property type="entry name" value="ABC_TRANSPORTER_2"/>
    <property type="match status" value="2"/>
</dbReference>
<dbReference type="InterPro" id="IPR003593">
    <property type="entry name" value="AAA+_ATPase"/>
</dbReference>
<feature type="region of interest" description="Disordered" evidence="4">
    <location>
        <begin position="546"/>
        <end position="577"/>
    </location>
</feature>
<dbReference type="AlphaFoldDB" id="A0A3D4S5D2"/>
<feature type="coiled-coil region" evidence="3">
    <location>
        <begin position="585"/>
        <end position="612"/>
    </location>
</feature>
<dbReference type="FunFam" id="3.40.50.300:FF:000011">
    <property type="entry name" value="Putative ABC transporter ATP-binding component"/>
    <property type="match status" value="1"/>
</dbReference>
<evidence type="ECO:0000313" key="6">
    <source>
        <dbReference type="EMBL" id="HCS93672.1"/>
    </source>
</evidence>
<dbReference type="PROSITE" id="PS00211">
    <property type="entry name" value="ABC_TRANSPORTER_1"/>
    <property type="match status" value="1"/>
</dbReference>
<dbReference type="InterPro" id="IPR032781">
    <property type="entry name" value="ABC_tran_Xtn"/>
</dbReference>
<dbReference type="InterPro" id="IPR027417">
    <property type="entry name" value="P-loop_NTPase"/>
</dbReference>
<protein>
    <submittedName>
        <fullName evidence="6">ABC transporter ATP-binding protein</fullName>
    </submittedName>
</protein>
<dbReference type="SUPFAM" id="SSF52540">
    <property type="entry name" value="P-loop containing nucleoside triphosphate hydrolases"/>
    <property type="match status" value="2"/>
</dbReference>
<reference evidence="6 7" key="1">
    <citation type="journal article" date="2018" name="Nat. Biotechnol.">
        <title>A standardized bacterial taxonomy based on genome phylogeny substantially revises the tree of life.</title>
        <authorList>
            <person name="Parks D.H."/>
            <person name="Chuvochina M."/>
            <person name="Waite D.W."/>
            <person name="Rinke C."/>
            <person name="Skarshewski A."/>
            <person name="Chaumeil P.A."/>
            <person name="Hugenholtz P."/>
        </authorList>
    </citation>
    <scope>NUCLEOTIDE SEQUENCE [LARGE SCALE GENOMIC DNA]</scope>
    <source>
        <strain evidence="6">UBA11306</strain>
    </source>
</reference>
<dbReference type="InterPro" id="IPR032524">
    <property type="entry name" value="ABC_tran_C"/>
</dbReference>
<dbReference type="InterPro" id="IPR037118">
    <property type="entry name" value="Val-tRNA_synth_C_sf"/>
</dbReference>
<dbReference type="GO" id="GO:0005524">
    <property type="term" value="F:ATP binding"/>
    <property type="evidence" value="ECO:0007669"/>
    <property type="project" value="UniProtKB-KW"/>
</dbReference>
<dbReference type="Gene3D" id="1.10.287.380">
    <property type="entry name" value="Valyl-tRNA synthetase, C-terminal domain"/>
    <property type="match status" value="1"/>
</dbReference>
<evidence type="ECO:0000256" key="1">
    <source>
        <dbReference type="ARBA" id="ARBA00022741"/>
    </source>
</evidence>
<accession>A0A3D4S5D2</accession>
<dbReference type="Pfam" id="PF12848">
    <property type="entry name" value="ABC_tran_Xtn"/>
    <property type="match status" value="1"/>
</dbReference>
<evidence type="ECO:0000259" key="5">
    <source>
        <dbReference type="PROSITE" id="PS50893"/>
    </source>
</evidence>
<keyword evidence="2 6" id="KW-0067">ATP-binding</keyword>
<sequence length="645" mass="73414">MKTIELQYISKQYSEKKLLDEVDLVISTGQKVALVGHNGTGKSTLLKIISGEEPMDSGDIIKPNDYTISYLSQNVAFSSDETVREFVLNGSKKGRILQSYEAITKSLETDPNNSDLVTKFQNAESLIIKYDVWSYEAEMKRLLSNLGVLAEDKKLKDLSGGQQKRVALVRALLNKSDLLLLDEPSNHLDIRAITWLEEYLKAYQGALIMITHDRYFLDQVVQHILLLENGKLTLFNGNYQSYLNQKNDLEEKNALLEHKQKQLFKKEQDWMRQGAKARSTKQQARIERFNTLKDTIDNQPSAKKKLSLDFSSDRLGKKGIVFENFSYNAYGKPIMADLTRSVKKGERIGIIGTNGVGKTSLLTAIFKEKPGITSGETVKMGYYRQHHQDLPEDLSLLDYLKKVGYDKKATTEEINSIPELLERFLFKREMQHTLINRLSGGEQKRLYLISILMLKPNVLLLDEPTNDLDIETLTILETYLREFPGIVFVVSHDRYFLEQVVTDNLVMTSDGAHLFVSNTKDATAMIIADTPEPVDKTTKDNAVEVLDGSSSKSSDSKIQNGSKSVDQNATGTSKRKISYNEKREWETLEARIEAIEAKISTLDEQMIDFQTDFEKQMSLGETRKELSTQLDQLMARWEELAPYFE</sequence>
<name>A0A3D4S5D2_9ENTE</name>
<evidence type="ECO:0000256" key="2">
    <source>
        <dbReference type="ARBA" id="ARBA00022840"/>
    </source>
</evidence>
<dbReference type="SMART" id="SM00382">
    <property type="entry name" value="AAA"/>
    <property type="match status" value="2"/>
</dbReference>
<keyword evidence="1" id="KW-0547">Nucleotide-binding</keyword>
<dbReference type="PANTHER" id="PTHR42855:SF1">
    <property type="entry name" value="ABC TRANSPORTER DOMAIN-CONTAINING PROTEIN"/>
    <property type="match status" value="1"/>
</dbReference>
<organism evidence="6 7">
    <name type="scientific">Bavariicoccus seileri</name>
    <dbReference type="NCBI Taxonomy" id="549685"/>
    <lineage>
        <taxon>Bacteria</taxon>
        <taxon>Bacillati</taxon>
        <taxon>Bacillota</taxon>
        <taxon>Bacilli</taxon>
        <taxon>Lactobacillales</taxon>
        <taxon>Enterococcaceae</taxon>
        <taxon>Bavariicoccus</taxon>
    </lineage>
</organism>
<gene>
    <name evidence="6" type="ORF">DIW15_03045</name>
</gene>
<dbReference type="GO" id="GO:0016887">
    <property type="term" value="F:ATP hydrolysis activity"/>
    <property type="evidence" value="ECO:0007669"/>
    <property type="project" value="InterPro"/>
</dbReference>
<dbReference type="STRING" id="1121105.GCA_000421665_00985"/>
<proteinExistence type="predicted"/>
<dbReference type="Pfam" id="PF00005">
    <property type="entry name" value="ABC_tran"/>
    <property type="match status" value="2"/>
</dbReference>
<dbReference type="InterPro" id="IPR051309">
    <property type="entry name" value="ABCF_ATPase"/>
</dbReference>
<evidence type="ECO:0000313" key="7">
    <source>
        <dbReference type="Proteomes" id="UP000262195"/>
    </source>
</evidence>
<keyword evidence="3" id="KW-0175">Coiled coil</keyword>
<evidence type="ECO:0000256" key="3">
    <source>
        <dbReference type="SAM" id="Coils"/>
    </source>
</evidence>
<evidence type="ECO:0000256" key="4">
    <source>
        <dbReference type="SAM" id="MobiDB-lite"/>
    </source>
</evidence>
<feature type="domain" description="ABC transporter" evidence="5">
    <location>
        <begin position="320"/>
        <end position="535"/>
    </location>
</feature>
<dbReference type="InterPro" id="IPR017871">
    <property type="entry name" value="ABC_transporter-like_CS"/>
</dbReference>
<dbReference type="PANTHER" id="PTHR42855">
    <property type="entry name" value="ABC TRANSPORTER ATP-BINDING SUBUNIT"/>
    <property type="match status" value="1"/>
</dbReference>
<dbReference type="Gene3D" id="3.40.50.300">
    <property type="entry name" value="P-loop containing nucleotide triphosphate hydrolases"/>
    <property type="match status" value="2"/>
</dbReference>
<dbReference type="EMBL" id="DQHO01000018">
    <property type="protein sequence ID" value="HCS93672.1"/>
    <property type="molecule type" value="Genomic_DNA"/>
</dbReference>
<feature type="coiled-coil region" evidence="3">
    <location>
        <begin position="239"/>
        <end position="269"/>
    </location>
</feature>
<feature type="compositionally biased region" description="Polar residues" evidence="4">
    <location>
        <begin position="558"/>
        <end position="572"/>
    </location>
</feature>